<keyword evidence="2" id="KW-0472">Membrane</keyword>
<dbReference type="RefSeq" id="WP_111844370.1">
    <property type="nucleotide sequence ID" value="NZ_UEGI01000006.1"/>
</dbReference>
<dbReference type="EMBL" id="VORT01000007">
    <property type="protein sequence ID" value="TXD72721.1"/>
    <property type="molecule type" value="Genomic_DNA"/>
</dbReference>
<keyword evidence="1" id="KW-0175">Coiled coil</keyword>
<sequence length="213" mass="24741">MTKNKGILEQPFFWYIFIALVVSGLFFYGIKIDEDRTLLNALKIDLKNSSDELKRYKTLEKQLNGSNDSLELIVSAKEENITELRKDIKILSDSIEYLHSLPPKIKKEYVDRVHYRDNYVEKTNIYGKNKGKISIYNSCSSSGRLNVYINDSYQGSLNRYYPNSVNCPTNSAITKILPVGWHKIYITNGRNTSMSYNVYINENNCQTEKIRCF</sequence>
<keyword evidence="4" id="KW-1185">Reference proteome</keyword>
<evidence type="ECO:0000256" key="1">
    <source>
        <dbReference type="SAM" id="Coils"/>
    </source>
</evidence>
<evidence type="ECO:0000256" key="2">
    <source>
        <dbReference type="SAM" id="Phobius"/>
    </source>
</evidence>
<keyword evidence="2" id="KW-0812">Transmembrane</keyword>
<reference evidence="3 4" key="1">
    <citation type="submission" date="2019-08" db="EMBL/GenBank/DDBJ databases">
        <title>Genome of Aequorivita antarctica SW49 (type strain).</title>
        <authorList>
            <person name="Bowman J.P."/>
        </authorList>
    </citation>
    <scope>NUCLEOTIDE SEQUENCE [LARGE SCALE GENOMIC DNA]</scope>
    <source>
        <strain evidence="3 4">SW49</strain>
    </source>
</reference>
<evidence type="ECO:0000313" key="4">
    <source>
        <dbReference type="Proteomes" id="UP000321497"/>
    </source>
</evidence>
<comment type="caution">
    <text evidence="3">The sequence shown here is derived from an EMBL/GenBank/DDBJ whole genome shotgun (WGS) entry which is preliminary data.</text>
</comment>
<organism evidence="3 4">
    <name type="scientific">Aequorivita antarctica</name>
    <dbReference type="NCBI Taxonomy" id="153266"/>
    <lineage>
        <taxon>Bacteria</taxon>
        <taxon>Pseudomonadati</taxon>
        <taxon>Bacteroidota</taxon>
        <taxon>Flavobacteriia</taxon>
        <taxon>Flavobacteriales</taxon>
        <taxon>Flavobacteriaceae</taxon>
        <taxon>Aequorivita</taxon>
    </lineage>
</organism>
<keyword evidence="2" id="KW-1133">Transmembrane helix</keyword>
<evidence type="ECO:0000313" key="3">
    <source>
        <dbReference type="EMBL" id="TXD72721.1"/>
    </source>
</evidence>
<feature type="transmembrane region" description="Helical" evidence="2">
    <location>
        <begin position="12"/>
        <end position="30"/>
    </location>
</feature>
<gene>
    <name evidence="3" type="ORF">ESU54_10895</name>
</gene>
<feature type="coiled-coil region" evidence="1">
    <location>
        <begin position="39"/>
        <end position="94"/>
    </location>
</feature>
<protein>
    <submittedName>
        <fullName evidence="3">Uncharacterized protein</fullName>
    </submittedName>
</protein>
<dbReference type="Proteomes" id="UP000321497">
    <property type="component" value="Unassembled WGS sequence"/>
</dbReference>
<proteinExistence type="predicted"/>
<accession>A0A5C6Z017</accession>
<dbReference type="AlphaFoldDB" id="A0A5C6Z017"/>
<name>A0A5C6Z017_9FLAO</name>